<sequence>MKPPQPTRWLVVSQHPLQQSALSCYINCFEYVIGYCDSVLPPSSEIWWRPPAPSKGPVRHSAGRRYRKSQCAMCFSLTQVETWSQQDRVLSF</sequence>
<dbReference type="AlphaFoldDB" id="A0A319FLD1"/>
<organism evidence="1 2">
    <name type="scientific">Aspergillus sclerotiicarbonarius (strain CBS 121057 / IBT 28362)</name>
    <dbReference type="NCBI Taxonomy" id="1448318"/>
    <lineage>
        <taxon>Eukaryota</taxon>
        <taxon>Fungi</taxon>
        <taxon>Dikarya</taxon>
        <taxon>Ascomycota</taxon>
        <taxon>Pezizomycotina</taxon>
        <taxon>Eurotiomycetes</taxon>
        <taxon>Eurotiomycetidae</taxon>
        <taxon>Eurotiales</taxon>
        <taxon>Aspergillaceae</taxon>
        <taxon>Aspergillus</taxon>
        <taxon>Aspergillus subgen. Circumdati</taxon>
    </lineage>
</organism>
<name>A0A319FLD1_ASPSB</name>
<dbReference type="VEuPathDB" id="FungiDB:BO78DRAFT_43586"/>
<dbReference type="PROSITE" id="PS51257">
    <property type="entry name" value="PROKAR_LIPOPROTEIN"/>
    <property type="match status" value="1"/>
</dbReference>
<evidence type="ECO:0000313" key="2">
    <source>
        <dbReference type="Proteomes" id="UP000248423"/>
    </source>
</evidence>
<dbReference type="EMBL" id="KZ826328">
    <property type="protein sequence ID" value="PYI09303.1"/>
    <property type="molecule type" value="Genomic_DNA"/>
</dbReference>
<dbReference type="Proteomes" id="UP000248423">
    <property type="component" value="Unassembled WGS sequence"/>
</dbReference>
<proteinExistence type="predicted"/>
<protein>
    <submittedName>
        <fullName evidence="1">Uncharacterized protein</fullName>
    </submittedName>
</protein>
<evidence type="ECO:0000313" key="1">
    <source>
        <dbReference type="EMBL" id="PYI09303.1"/>
    </source>
</evidence>
<reference evidence="1 2" key="1">
    <citation type="submission" date="2018-02" db="EMBL/GenBank/DDBJ databases">
        <title>The genomes of Aspergillus section Nigri reveals drivers in fungal speciation.</title>
        <authorList>
            <consortium name="DOE Joint Genome Institute"/>
            <person name="Vesth T.C."/>
            <person name="Nybo J."/>
            <person name="Theobald S."/>
            <person name="Brandl J."/>
            <person name="Frisvad J.C."/>
            <person name="Nielsen K.F."/>
            <person name="Lyhne E.K."/>
            <person name="Kogle M.E."/>
            <person name="Kuo A."/>
            <person name="Riley R."/>
            <person name="Clum A."/>
            <person name="Nolan M."/>
            <person name="Lipzen A."/>
            <person name="Salamov A."/>
            <person name="Henrissat B."/>
            <person name="Wiebenga A."/>
            <person name="De vries R.P."/>
            <person name="Grigoriev I.V."/>
            <person name="Mortensen U.H."/>
            <person name="Andersen M.R."/>
            <person name="Baker S.E."/>
        </authorList>
    </citation>
    <scope>NUCLEOTIDE SEQUENCE [LARGE SCALE GENOMIC DNA]</scope>
    <source>
        <strain evidence="1 2">CBS 121057</strain>
    </source>
</reference>
<keyword evidence="2" id="KW-1185">Reference proteome</keyword>
<gene>
    <name evidence="1" type="ORF">BO78DRAFT_43586</name>
</gene>
<accession>A0A319FLD1</accession>